<dbReference type="KEGG" id="mod:AS202_18530"/>
<name>A0AAI8C7D4_9FLAO</name>
<proteinExistence type="predicted"/>
<organism evidence="1 2">
    <name type="scientific">Myroides odoratimimus</name>
    <dbReference type="NCBI Taxonomy" id="76832"/>
    <lineage>
        <taxon>Bacteria</taxon>
        <taxon>Pseudomonadati</taxon>
        <taxon>Bacteroidota</taxon>
        <taxon>Flavobacteriia</taxon>
        <taxon>Flavobacteriales</taxon>
        <taxon>Flavobacteriaceae</taxon>
        <taxon>Myroides</taxon>
    </lineage>
</organism>
<protein>
    <submittedName>
        <fullName evidence="1">Uncharacterized protein</fullName>
    </submittedName>
</protein>
<dbReference type="EMBL" id="CP013690">
    <property type="protein sequence ID" value="ALU28023.1"/>
    <property type="molecule type" value="Genomic_DNA"/>
</dbReference>
<evidence type="ECO:0000313" key="2">
    <source>
        <dbReference type="Proteomes" id="UP000069030"/>
    </source>
</evidence>
<evidence type="ECO:0000313" key="1">
    <source>
        <dbReference type="EMBL" id="ALU28023.1"/>
    </source>
</evidence>
<sequence length="257" mass="29007">MKAIIILIITCIVSLFIFLSCQDKQLNTTEQLQTSTCLENLDGSITIQGRITVKNTTHTPLGVTTVNIKNRWDFSKDITRFLKEESSKKTIAYGQNKRVFVNKNGYYNITINKNDTLSIIPISYLYKTPKDITGLTKSQILNIELEPLPQKVIQDFEKNSPIGYKALSLFLKDVVPDSLVTVSGTIFKSDTGTPLENIYITTNFLYNTRGGNSFHFTNKHGQFNIKVPKNSHISINPLQSNNPNFIVKNDTVINLKL</sequence>
<dbReference type="Proteomes" id="UP000069030">
    <property type="component" value="Chromosome"/>
</dbReference>
<dbReference type="PROSITE" id="PS51257">
    <property type="entry name" value="PROKAR_LIPOPROTEIN"/>
    <property type="match status" value="1"/>
</dbReference>
<gene>
    <name evidence="1" type="ORF">AS202_18530</name>
</gene>
<dbReference type="RefSeq" id="WP_058699855.1">
    <property type="nucleotide sequence ID" value="NZ_CP013690.1"/>
</dbReference>
<reference evidence="1 2" key="1">
    <citation type="journal article" date="2016" name="J. Zhejiang Univ. Sci. B">
        <title>Antibiotic resistance mechanisms of Myroides sp.</title>
        <authorList>
            <person name="Hu S."/>
            <person name="Yuan S."/>
            <person name="Qu H."/>
            <person name="Jiang T."/>
            <person name="Zhou Y."/>
            <person name="Wang M."/>
            <person name="Ming D."/>
        </authorList>
    </citation>
    <scope>NUCLEOTIDE SEQUENCE [LARGE SCALE GENOMIC DNA]</scope>
    <source>
        <strain evidence="1 2">PR63039</strain>
    </source>
</reference>
<dbReference type="AlphaFoldDB" id="A0AAI8C7D4"/>
<accession>A0AAI8C7D4</accession>